<protein>
    <recommendedName>
        <fullName evidence="1">OLD protein-like TOPRIM domain-containing protein</fullName>
    </recommendedName>
</protein>
<dbReference type="InterPro" id="IPR034139">
    <property type="entry name" value="TOPRIM_OLD"/>
</dbReference>
<evidence type="ECO:0000259" key="1">
    <source>
        <dbReference type="Pfam" id="PF20469"/>
    </source>
</evidence>
<dbReference type="GeneID" id="24794615"/>
<accession>A0A124FBG0</accession>
<name>A0A124FBG0_ARCFL</name>
<evidence type="ECO:0000313" key="2">
    <source>
        <dbReference type="EMBL" id="KUK05381.1"/>
    </source>
</evidence>
<proteinExistence type="predicted"/>
<dbReference type="Pfam" id="PF20469">
    <property type="entry name" value="OLD-like_TOPRIM"/>
    <property type="match status" value="1"/>
</dbReference>
<evidence type="ECO:0000313" key="3">
    <source>
        <dbReference type="Proteomes" id="UP000054015"/>
    </source>
</evidence>
<dbReference type="Gene3D" id="3.40.1360.10">
    <property type="match status" value="1"/>
</dbReference>
<dbReference type="AlphaFoldDB" id="A0A124FBG0"/>
<reference evidence="3" key="1">
    <citation type="journal article" date="2015" name="MBio">
        <title>Genome-Resolved Metagenomic Analysis Reveals Roles for Candidate Phyla and Other Microbial Community Members in Biogeochemical Transformations in Oil Reservoirs.</title>
        <authorList>
            <person name="Hu P."/>
            <person name="Tom L."/>
            <person name="Singh A."/>
            <person name="Thomas B.C."/>
            <person name="Baker B.J."/>
            <person name="Piceno Y.M."/>
            <person name="Andersen G.L."/>
            <person name="Banfield J.F."/>
        </authorList>
    </citation>
    <scope>NUCLEOTIDE SEQUENCE [LARGE SCALE GENOMIC DNA]</scope>
</reference>
<feature type="domain" description="OLD protein-like TOPRIM" evidence="1">
    <location>
        <begin position="39"/>
        <end position="104"/>
    </location>
</feature>
<dbReference type="PATRIC" id="fig|2234.7.peg.743"/>
<dbReference type="CDD" id="cd01026">
    <property type="entry name" value="TOPRIM_OLD"/>
    <property type="match status" value="1"/>
</dbReference>
<gene>
    <name evidence="2" type="ORF">XD48_2387</name>
</gene>
<comment type="caution">
    <text evidence="2">The sequence shown here is derived from an EMBL/GenBank/DDBJ whole genome shotgun (WGS) entry which is preliminary data.</text>
</comment>
<dbReference type="Proteomes" id="UP000054015">
    <property type="component" value="Unassembled WGS sequence"/>
</dbReference>
<organism evidence="2 3">
    <name type="scientific">Archaeoglobus fulgidus</name>
    <dbReference type="NCBI Taxonomy" id="2234"/>
    <lineage>
        <taxon>Archaea</taxon>
        <taxon>Methanobacteriati</taxon>
        <taxon>Methanobacteriota</taxon>
        <taxon>Archaeoglobi</taxon>
        <taxon>Archaeoglobales</taxon>
        <taxon>Archaeoglobaceae</taxon>
        <taxon>Archaeoglobus</taxon>
    </lineage>
</organism>
<dbReference type="RefSeq" id="WP_048064317.1">
    <property type="nucleotide sequence ID" value="NZ_FJNF01000128.1"/>
</dbReference>
<dbReference type="EMBL" id="LGEX01000131">
    <property type="protein sequence ID" value="KUK05381.1"/>
    <property type="molecule type" value="Genomic_DNA"/>
</dbReference>
<sequence>MLVKKENGGTKVYTCRNSITDIDAIKTASKFDEEINEVFFANKVILVEGPEDKIACKLALEKLGLELDKHNISIIDCGGNTGIKPMVEILLAFNIDVYVLMDEDPGNQSTQQLISRIRNLIGDKLFLQSPNLEGIFNFDQIRRDHGIQRNKFSKEIALKVLPTWFESNSVPPVYESLKNIIGVTNENG</sequence>